<dbReference type="EMBL" id="PGGS01000015">
    <property type="protein sequence ID" value="PNH12114.1"/>
    <property type="molecule type" value="Genomic_DNA"/>
</dbReference>
<feature type="region of interest" description="Disordered" evidence="1">
    <location>
        <begin position="521"/>
        <end position="543"/>
    </location>
</feature>
<keyword evidence="3" id="KW-1185">Reference proteome</keyword>
<protein>
    <submittedName>
        <fullName evidence="2">Uncharacterized protein</fullName>
    </submittedName>
</protein>
<evidence type="ECO:0000313" key="2">
    <source>
        <dbReference type="EMBL" id="PNH12114.1"/>
    </source>
</evidence>
<dbReference type="AlphaFoldDB" id="A0A2J8AHX6"/>
<feature type="region of interest" description="Disordered" evidence="1">
    <location>
        <begin position="247"/>
        <end position="270"/>
    </location>
</feature>
<name>A0A2J8AHX6_9CHLO</name>
<sequence length="691" mass="69503">MNELEGNPRRRELGAIASEEELLRLQASAPAALGGTSPDGEEFLAQSLRPAASVTREPPLLHHRDLRAALPRPRLQQQRAQAQHRLQGGTAVPARLQQQRRRHKPLMPPVHQGGKQAGSVRLPKGLLTKPQTRSRRRLGLTRSSRAAGGAAADAGVGAHERVRGADLREANTEEALLRMQEEFLAQSSRPSARVTRIAPRGAAAAPGAGGAAAAAAAGLLVHVQPFILLASPGGTTATAAATATTTSAAAGNGSNGGGAQQPPPPQQQRPPALSLQLLRLEALRAWRACAHHGISLLPLDTMYGSICHLLLPPLPPADAGTAKSAAAAVRQLTAAETYLLLAALVRHSVAVARGDATLGRSMLGPGAAGAIAAGAAAWLAPAGLRGVAAAAVGRCNLAEWLPPALAEKLVEALAAASFGDPLLAAHLATALMPAASPVVRLQVWNGLAAEKALHLLPPLHRCLGAPAQYLPPLPPSPPGVATQRPGEPPNAAHGPGPDPAFLAAVQRSLVEGDLDRALLPHPSLAPATLPPGSGGDGGAGAGDGPRAAGCLGGGSRASGGGAALASVSGEVAMQQLASYLLVRQGWPALERAWERGAPGTAAPGQHAGGGNGGGGPAASGAVRGGVPVGAALLGGLVRSARPEAVAQLVAFAEARCGVARAESGAVLAQTCVGDAALRERVRQVLALCGLV</sequence>
<reference evidence="2 3" key="1">
    <citation type="journal article" date="2017" name="Mol. Biol. Evol.">
        <title>The 4-celled Tetrabaena socialis nuclear genome reveals the essential components for genetic control of cell number at the origin of multicellularity in the volvocine lineage.</title>
        <authorList>
            <person name="Featherston J."/>
            <person name="Arakaki Y."/>
            <person name="Hanschen E.R."/>
            <person name="Ferris P.J."/>
            <person name="Michod R.E."/>
            <person name="Olson B.J.S.C."/>
            <person name="Nozaki H."/>
            <person name="Durand P.M."/>
        </authorList>
    </citation>
    <scope>NUCLEOTIDE SEQUENCE [LARGE SCALE GENOMIC DNA]</scope>
    <source>
        <strain evidence="2 3">NIES-571</strain>
    </source>
</reference>
<feature type="compositionally biased region" description="Gly residues" evidence="1">
    <location>
        <begin position="606"/>
        <end position="618"/>
    </location>
</feature>
<feature type="region of interest" description="Disordered" evidence="1">
    <location>
        <begin position="129"/>
        <end position="157"/>
    </location>
</feature>
<organism evidence="2 3">
    <name type="scientific">Tetrabaena socialis</name>
    <dbReference type="NCBI Taxonomy" id="47790"/>
    <lineage>
        <taxon>Eukaryota</taxon>
        <taxon>Viridiplantae</taxon>
        <taxon>Chlorophyta</taxon>
        <taxon>core chlorophytes</taxon>
        <taxon>Chlorophyceae</taxon>
        <taxon>CS clade</taxon>
        <taxon>Chlamydomonadales</taxon>
        <taxon>Tetrabaenaceae</taxon>
        <taxon>Tetrabaena</taxon>
    </lineage>
</organism>
<dbReference type="InterPro" id="IPR055326">
    <property type="entry name" value="MINIYO"/>
</dbReference>
<dbReference type="OrthoDB" id="552765at2759"/>
<dbReference type="Proteomes" id="UP000236333">
    <property type="component" value="Unassembled WGS sequence"/>
</dbReference>
<accession>A0A2J8AHX6</accession>
<feature type="compositionally biased region" description="Low complexity" evidence="1">
    <location>
        <begin position="140"/>
        <end position="157"/>
    </location>
</feature>
<dbReference type="PANTHER" id="PTHR47605">
    <property type="entry name" value="TRANSCRIPTIONAL ELONGATION REGULATOR MINIYO"/>
    <property type="match status" value="1"/>
</dbReference>
<comment type="caution">
    <text evidence="2">The sequence shown here is derived from an EMBL/GenBank/DDBJ whole genome shotgun (WGS) entry which is preliminary data.</text>
</comment>
<evidence type="ECO:0000256" key="1">
    <source>
        <dbReference type="SAM" id="MobiDB-lite"/>
    </source>
</evidence>
<feature type="region of interest" description="Disordered" evidence="1">
    <location>
        <begin position="473"/>
        <end position="500"/>
    </location>
</feature>
<dbReference type="PANTHER" id="PTHR47605:SF2">
    <property type="entry name" value="TRANSCRIPTIONAL ELONGATION REGULATOR MINIYO"/>
    <property type="match status" value="1"/>
</dbReference>
<feature type="compositionally biased region" description="Gly residues" evidence="1">
    <location>
        <begin position="532"/>
        <end position="543"/>
    </location>
</feature>
<proteinExistence type="predicted"/>
<feature type="region of interest" description="Disordered" evidence="1">
    <location>
        <begin position="596"/>
        <end position="618"/>
    </location>
</feature>
<evidence type="ECO:0000313" key="3">
    <source>
        <dbReference type="Proteomes" id="UP000236333"/>
    </source>
</evidence>
<gene>
    <name evidence="2" type="ORF">TSOC_001035</name>
</gene>